<dbReference type="GO" id="GO:0005737">
    <property type="term" value="C:cytoplasm"/>
    <property type="evidence" value="ECO:0007669"/>
    <property type="project" value="TreeGrafter"/>
</dbReference>
<dbReference type="OrthoDB" id="434771at2759"/>
<protein>
    <recommendedName>
        <fullName evidence="3">Acyl-CoA dehydrogenase/oxidase C-terminal domain-containing protein</fullName>
    </recommendedName>
</protein>
<dbReference type="HOGENOM" id="CLU_1579188_0_0_1"/>
<organism evidence="4 5">
    <name type="scientific">Pleurotus ostreatus (strain PC15)</name>
    <name type="common">Oyster mushroom</name>
    <dbReference type="NCBI Taxonomy" id="1137138"/>
    <lineage>
        <taxon>Eukaryota</taxon>
        <taxon>Fungi</taxon>
        <taxon>Dikarya</taxon>
        <taxon>Basidiomycota</taxon>
        <taxon>Agaricomycotina</taxon>
        <taxon>Agaricomycetes</taxon>
        <taxon>Agaricomycetidae</taxon>
        <taxon>Agaricales</taxon>
        <taxon>Pleurotineae</taxon>
        <taxon>Pleurotaceae</taxon>
        <taxon>Pleurotus</taxon>
    </lineage>
</organism>
<sequence>MHASKYTVVASSNATNIRTSLRREGGEIVINGDKCGAGDIRPRVHSPGIRVIRPMKVFGYDDAPKVIAKLSTIIVALQIDNFTAKGALKEIGIAKFFVPPVALGVIDRTIQTYGAEGVCQDQHLAKSWAELRTMWIADGPDAVVERAMARKEKEILEKAGLRSKSHSYL</sequence>
<dbReference type="InterPro" id="IPR050741">
    <property type="entry name" value="Acyl-CoA_dehydrogenase"/>
</dbReference>
<evidence type="ECO:0000313" key="4">
    <source>
        <dbReference type="EMBL" id="KDQ29113.1"/>
    </source>
</evidence>
<keyword evidence="1" id="KW-0285">Flavoprotein</keyword>
<dbReference type="PANTHER" id="PTHR48083">
    <property type="entry name" value="MEDIUM-CHAIN SPECIFIC ACYL-COA DEHYDROGENASE, MITOCHONDRIAL-RELATED"/>
    <property type="match status" value="1"/>
</dbReference>
<dbReference type="Gene3D" id="1.20.140.10">
    <property type="entry name" value="Butyryl-CoA Dehydrogenase, subunit A, domain 3"/>
    <property type="match status" value="1"/>
</dbReference>
<dbReference type="VEuPathDB" id="FungiDB:PLEOSDRAFT_1103148"/>
<dbReference type="EMBL" id="KL198007">
    <property type="protein sequence ID" value="KDQ29113.1"/>
    <property type="molecule type" value="Genomic_DNA"/>
</dbReference>
<keyword evidence="2" id="KW-0560">Oxidoreductase</keyword>
<dbReference type="PANTHER" id="PTHR48083:SF13">
    <property type="entry name" value="ACYL-COA DEHYDROGENASE FAMILY MEMBER 11"/>
    <property type="match status" value="1"/>
</dbReference>
<dbReference type="InterPro" id="IPR009075">
    <property type="entry name" value="AcylCo_DH/oxidase_C"/>
</dbReference>
<dbReference type="STRING" id="1137138.A0A067NM03"/>
<dbReference type="InParanoid" id="A0A067NM03"/>
<dbReference type="SUPFAM" id="SSF47203">
    <property type="entry name" value="Acyl-CoA dehydrogenase C-terminal domain-like"/>
    <property type="match status" value="1"/>
</dbReference>
<dbReference type="GO" id="GO:0033539">
    <property type="term" value="P:fatty acid beta-oxidation using acyl-CoA dehydrogenase"/>
    <property type="evidence" value="ECO:0007669"/>
    <property type="project" value="TreeGrafter"/>
</dbReference>
<gene>
    <name evidence="4" type="ORF">PLEOSDRAFT_1103148</name>
</gene>
<dbReference type="Proteomes" id="UP000027073">
    <property type="component" value="Unassembled WGS sequence"/>
</dbReference>
<dbReference type="AlphaFoldDB" id="A0A067NM03"/>
<reference evidence="5" key="1">
    <citation type="journal article" date="2014" name="Proc. Natl. Acad. Sci. U.S.A.">
        <title>Extensive sampling of basidiomycete genomes demonstrates inadequacy of the white-rot/brown-rot paradigm for wood decay fungi.</title>
        <authorList>
            <person name="Riley R."/>
            <person name="Salamov A.A."/>
            <person name="Brown D.W."/>
            <person name="Nagy L.G."/>
            <person name="Floudas D."/>
            <person name="Held B.W."/>
            <person name="Levasseur A."/>
            <person name="Lombard V."/>
            <person name="Morin E."/>
            <person name="Otillar R."/>
            <person name="Lindquist E.A."/>
            <person name="Sun H."/>
            <person name="LaButti K.M."/>
            <person name="Schmutz J."/>
            <person name="Jabbour D."/>
            <person name="Luo H."/>
            <person name="Baker S.E."/>
            <person name="Pisabarro A.G."/>
            <person name="Walton J.D."/>
            <person name="Blanchette R.A."/>
            <person name="Henrissat B."/>
            <person name="Martin F."/>
            <person name="Cullen D."/>
            <person name="Hibbett D.S."/>
            <person name="Grigoriev I.V."/>
        </authorList>
    </citation>
    <scope>NUCLEOTIDE SEQUENCE [LARGE SCALE GENOMIC DNA]</scope>
    <source>
        <strain evidence="5">PC15</strain>
    </source>
</reference>
<evidence type="ECO:0000256" key="1">
    <source>
        <dbReference type="ARBA" id="ARBA00022630"/>
    </source>
</evidence>
<accession>A0A067NM03</accession>
<evidence type="ECO:0000313" key="5">
    <source>
        <dbReference type="Proteomes" id="UP000027073"/>
    </source>
</evidence>
<dbReference type="Pfam" id="PF00441">
    <property type="entry name" value="Acyl-CoA_dh_1"/>
    <property type="match status" value="1"/>
</dbReference>
<name>A0A067NM03_PLEO1</name>
<dbReference type="InterPro" id="IPR036250">
    <property type="entry name" value="AcylCo_DH-like_C"/>
</dbReference>
<evidence type="ECO:0000256" key="2">
    <source>
        <dbReference type="ARBA" id="ARBA00023002"/>
    </source>
</evidence>
<feature type="domain" description="Acyl-CoA dehydrogenase/oxidase C-terminal" evidence="3">
    <location>
        <begin position="85"/>
        <end position="150"/>
    </location>
</feature>
<evidence type="ECO:0000259" key="3">
    <source>
        <dbReference type="Pfam" id="PF00441"/>
    </source>
</evidence>
<dbReference type="GO" id="GO:0003995">
    <property type="term" value="F:acyl-CoA dehydrogenase activity"/>
    <property type="evidence" value="ECO:0007669"/>
    <property type="project" value="TreeGrafter"/>
</dbReference>
<proteinExistence type="predicted"/>